<comment type="similarity">
    <text evidence="2">Belongs to the methyl-accepting chemotaxis (MCP) protein family.</text>
</comment>
<evidence type="ECO:0000259" key="5">
    <source>
        <dbReference type="PROSITE" id="PS50111"/>
    </source>
</evidence>
<dbReference type="InterPro" id="IPR004089">
    <property type="entry name" value="MCPsignal_dom"/>
</dbReference>
<feature type="coiled-coil region" evidence="4">
    <location>
        <begin position="345"/>
        <end position="372"/>
    </location>
</feature>
<dbReference type="PRINTS" id="PR00260">
    <property type="entry name" value="CHEMTRNSDUCR"/>
</dbReference>
<dbReference type="Pfam" id="PF11563">
    <property type="entry name" value="Protoglobin"/>
    <property type="match status" value="1"/>
</dbReference>
<sequence length="429" mass="48494">MRSIFRKVVTEENLLESSKDVKVVLEELYQEDLTLQLQLSKITKQDLAIAKLLQPMIKENIETIINPFYDNLALVPELIGIIENNSSISRLKQTLTIHVIEMFSGEINQNFIDKRRRIARVHVQIGLKPKWYVASFQEIFLQISKLLADTYQDRDSFLYAAQVTNKLLNFEQQLVLEAYEEDIEEKRAIVDEKNQALITSMRETAENLSFLSSETNQSVMKMVSQANRINQISRQGEEIAASTTESAQLGMEQTKTTSTGMSNLDNQMMFVVERLEQLMNSAEKIKSVISIVESIAGQTNLLALNASIEAARVGEQGKGFAVVAEEVRKLAVQSAKAVAEVSDLIFETNEQVANSREAIRETQEEVKAVREQTAKTADILSKVSESMTLISENSSHIQQSLEENQQSMNEIESSMGEIENYSHKFNEIQ</sequence>
<dbReference type="InterPro" id="IPR004090">
    <property type="entry name" value="Chemotax_Me-accpt_rcpt"/>
</dbReference>
<organism evidence="6 7">
    <name type="scientific">Oceanobacillus neutriphilus</name>
    <dbReference type="NCBI Taxonomy" id="531815"/>
    <lineage>
        <taxon>Bacteria</taxon>
        <taxon>Bacillati</taxon>
        <taxon>Bacillota</taxon>
        <taxon>Bacilli</taxon>
        <taxon>Bacillales</taxon>
        <taxon>Bacillaceae</taxon>
        <taxon>Oceanobacillus</taxon>
    </lineage>
</organism>
<name>A0ABQ2NSR7_9BACI</name>
<keyword evidence="7" id="KW-1185">Reference proteome</keyword>
<dbReference type="RefSeq" id="WP_188733619.1">
    <property type="nucleotide sequence ID" value="NZ_BMLW01000003.1"/>
</dbReference>
<gene>
    <name evidence="6" type="ORF">GCM10011346_12800</name>
</gene>
<dbReference type="PANTHER" id="PTHR32089:SF118">
    <property type="entry name" value="HEME-BASED AEROTACTIC TRANSDUCER HEMAT"/>
    <property type="match status" value="1"/>
</dbReference>
<evidence type="ECO:0000256" key="1">
    <source>
        <dbReference type="ARBA" id="ARBA00023224"/>
    </source>
</evidence>
<keyword evidence="4" id="KW-0175">Coiled coil</keyword>
<evidence type="ECO:0000256" key="4">
    <source>
        <dbReference type="SAM" id="Coils"/>
    </source>
</evidence>
<dbReference type="SMART" id="SM00283">
    <property type="entry name" value="MA"/>
    <property type="match status" value="1"/>
</dbReference>
<dbReference type="InterPro" id="IPR039379">
    <property type="entry name" value="Protoglobin_sensor_dom"/>
</dbReference>
<dbReference type="SUPFAM" id="SSF46458">
    <property type="entry name" value="Globin-like"/>
    <property type="match status" value="1"/>
</dbReference>
<feature type="domain" description="Methyl-accepting transducer" evidence="5">
    <location>
        <begin position="193"/>
        <end position="419"/>
    </location>
</feature>
<dbReference type="Proteomes" id="UP000641206">
    <property type="component" value="Unassembled WGS sequence"/>
</dbReference>
<dbReference type="InterPro" id="IPR012292">
    <property type="entry name" value="Globin/Proto"/>
</dbReference>
<dbReference type="CDD" id="cd01068">
    <property type="entry name" value="globin_sensor"/>
    <property type="match status" value="1"/>
</dbReference>
<keyword evidence="1 3" id="KW-0807">Transducer</keyword>
<evidence type="ECO:0000256" key="3">
    <source>
        <dbReference type="PROSITE-ProRule" id="PRU00284"/>
    </source>
</evidence>
<comment type="caution">
    <text evidence="6">The sequence shown here is derived from an EMBL/GenBank/DDBJ whole genome shotgun (WGS) entry which is preliminary data.</text>
</comment>
<dbReference type="EMBL" id="BMLW01000003">
    <property type="protein sequence ID" value="GGP09298.1"/>
    <property type="molecule type" value="Genomic_DNA"/>
</dbReference>
<dbReference type="PANTHER" id="PTHR32089">
    <property type="entry name" value="METHYL-ACCEPTING CHEMOTAXIS PROTEIN MCPB"/>
    <property type="match status" value="1"/>
</dbReference>
<dbReference type="SUPFAM" id="SSF58104">
    <property type="entry name" value="Methyl-accepting chemotaxis protein (MCP) signaling domain"/>
    <property type="match status" value="1"/>
</dbReference>
<evidence type="ECO:0000313" key="7">
    <source>
        <dbReference type="Proteomes" id="UP000641206"/>
    </source>
</evidence>
<dbReference type="InterPro" id="IPR044398">
    <property type="entry name" value="Globin-sensor_dom"/>
</dbReference>
<dbReference type="Pfam" id="PF00015">
    <property type="entry name" value="MCPsignal"/>
    <property type="match status" value="1"/>
</dbReference>
<evidence type="ECO:0000313" key="6">
    <source>
        <dbReference type="EMBL" id="GGP09298.1"/>
    </source>
</evidence>
<protein>
    <submittedName>
        <fullName evidence="6">Methyl-accepting chemotaxis protein</fullName>
    </submittedName>
</protein>
<evidence type="ECO:0000256" key="2">
    <source>
        <dbReference type="ARBA" id="ARBA00029447"/>
    </source>
</evidence>
<accession>A0ABQ2NSR7</accession>
<dbReference type="PROSITE" id="PS50111">
    <property type="entry name" value="CHEMOTAXIS_TRANSDUC_2"/>
    <property type="match status" value="1"/>
</dbReference>
<proteinExistence type="inferred from homology"/>
<dbReference type="Gene3D" id="1.10.490.10">
    <property type="entry name" value="Globins"/>
    <property type="match status" value="1"/>
</dbReference>
<dbReference type="InterPro" id="IPR009050">
    <property type="entry name" value="Globin-like_sf"/>
</dbReference>
<reference evidence="7" key="1">
    <citation type="journal article" date="2019" name="Int. J. Syst. Evol. Microbiol.">
        <title>The Global Catalogue of Microorganisms (GCM) 10K type strain sequencing project: providing services to taxonomists for standard genome sequencing and annotation.</title>
        <authorList>
            <consortium name="The Broad Institute Genomics Platform"/>
            <consortium name="The Broad Institute Genome Sequencing Center for Infectious Disease"/>
            <person name="Wu L."/>
            <person name="Ma J."/>
        </authorList>
    </citation>
    <scope>NUCLEOTIDE SEQUENCE [LARGE SCALE GENOMIC DNA]</scope>
    <source>
        <strain evidence="7">CGMCC 1.7693</strain>
    </source>
</reference>
<dbReference type="Gene3D" id="1.10.287.950">
    <property type="entry name" value="Methyl-accepting chemotaxis protein"/>
    <property type="match status" value="1"/>
</dbReference>